<feature type="region of interest" description="Disordered" evidence="1">
    <location>
        <begin position="37"/>
        <end position="136"/>
    </location>
</feature>
<gene>
    <name evidence="2" type="ORF">BQ4739_LOCUS11765</name>
</gene>
<evidence type="ECO:0000313" key="3">
    <source>
        <dbReference type="Proteomes" id="UP000256970"/>
    </source>
</evidence>
<dbReference type="EMBL" id="FNXT01001064">
    <property type="protein sequence ID" value="SZX71635.1"/>
    <property type="molecule type" value="Genomic_DNA"/>
</dbReference>
<accession>A0A383W1T0</accession>
<organism evidence="2 3">
    <name type="scientific">Tetradesmus obliquus</name>
    <name type="common">Green alga</name>
    <name type="synonym">Acutodesmus obliquus</name>
    <dbReference type="NCBI Taxonomy" id="3088"/>
    <lineage>
        <taxon>Eukaryota</taxon>
        <taxon>Viridiplantae</taxon>
        <taxon>Chlorophyta</taxon>
        <taxon>core chlorophytes</taxon>
        <taxon>Chlorophyceae</taxon>
        <taxon>CS clade</taxon>
        <taxon>Sphaeropleales</taxon>
        <taxon>Scenedesmaceae</taxon>
        <taxon>Tetradesmus</taxon>
    </lineage>
</organism>
<proteinExistence type="predicted"/>
<dbReference type="AlphaFoldDB" id="A0A383W1T0"/>
<feature type="compositionally biased region" description="Basic and acidic residues" evidence="1">
    <location>
        <begin position="86"/>
        <end position="109"/>
    </location>
</feature>
<dbReference type="Proteomes" id="UP000256970">
    <property type="component" value="Unassembled WGS sequence"/>
</dbReference>
<evidence type="ECO:0000313" key="2">
    <source>
        <dbReference type="EMBL" id="SZX71635.1"/>
    </source>
</evidence>
<name>A0A383W1T0_TETOB</name>
<protein>
    <submittedName>
        <fullName evidence="2">Uncharacterized protein</fullName>
    </submittedName>
</protein>
<reference evidence="2 3" key="1">
    <citation type="submission" date="2016-10" db="EMBL/GenBank/DDBJ databases">
        <authorList>
            <person name="Cai Z."/>
        </authorList>
    </citation>
    <scope>NUCLEOTIDE SEQUENCE [LARGE SCALE GENOMIC DNA]</scope>
</reference>
<feature type="compositionally biased region" description="Basic and acidic residues" evidence="1">
    <location>
        <begin position="116"/>
        <end position="126"/>
    </location>
</feature>
<keyword evidence="3" id="KW-1185">Reference proteome</keyword>
<sequence length="136" mass="14864">MISVSGCSIAQQRHALCAGRTPTPALQHRAKQLRCPPAAVWTRPTPDRDENFTSPSYVPTPGGSPVINPYRQDDQPLYTPSAPEFKPAELPEQQKEMPKGPTMPERRPDPIPAGNPKEKPAGEPQKEAPPTAPKEK</sequence>
<evidence type="ECO:0000256" key="1">
    <source>
        <dbReference type="SAM" id="MobiDB-lite"/>
    </source>
</evidence>